<dbReference type="KEGG" id="pgis:I6I06_02365"/>
<evidence type="ECO:0000313" key="2">
    <source>
        <dbReference type="Proteomes" id="UP000595610"/>
    </source>
</evidence>
<evidence type="ECO:0000313" key="1">
    <source>
        <dbReference type="EMBL" id="QQC64359.1"/>
    </source>
</evidence>
<protein>
    <submittedName>
        <fullName evidence="1">Uncharacterized protein</fullName>
    </submittedName>
</protein>
<gene>
    <name evidence="1" type="ORF">I6I06_02365</name>
</gene>
<sequence length="197" mass="21473">MASWLILISIASVVDHVALSRLTQRTQQSVQVADMAALQRRQSALEQQLALLKQRPPAVSPVELASARQATDDRMARVEHALDTRASADAFTQLEARTSQIETQLAALHQKPEPVAPRRRASPRIVTPPFALRGIELRGGEPFLSIAPSAASPLSEERLLRAGDSDGNWLLESIDGKAVTFRMNGRAYPFPVPGNTP</sequence>
<proteinExistence type="predicted"/>
<dbReference type="AlphaFoldDB" id="A0A7T4N361"/>
<accession>A0A7T4N361</accession>
<organism evidence="1 2">
    <name type="scientific">Paraburkholderia ginsengisoli</name>
    <dbReference type="NCBI Taxonomy" id="311231"/>
    <lineage>
        <taxon>Bacteria</taxon>
        <taxon>Pseudomonadati</taxon>
        <taxon>Pseudomonadota</taxon>
        <taxon>Betaproteobacteria</taxon>
        <taxon>Burkholderiales</taxon>
        <taxon>Burkholderiaceae</taxon>
        <taxon>Paraburkholderia</taxon>
    </lineage>
</organism>
<dbReference type="RefSeq" id="WP_052400419.1">
    <property type="nucleotide sequence ID" value="NZ_CP066075.1"/>
</dbReference>
<dbReference type="Proteomes" id="UP000595610">
    <property type="component" value="Chromosome 1"/>
</dbReference>
<keyword evidence="2" id="KW-1185">Reference proteome</keyword>
<reference evidence="1 2" key="1">
    <citation type="submission" date="2020-12" db="EMBL/GenBank/DDBJ databases">
        <title>FDA dAtabase for Regulatory Grade micrObial Sequences (FDA-ARGOS): Supporting development and validation of Infectious Disease Dx tests.</title>
        <authorList>
            <person name="Nelson B."/>
            <person name="Plummer A."/>
            <person name="Tallon L."/>
            <person name="Sadzewicz L."/>
            <person name="Zhao X."/>
            <person name="Boylan J."/>
            <person name="Ott S."/>
            <person name="Bowen H."/>
            <person name="Vavikolanu K."/>
            <person name="Mehta A."/>
            <person name="Aluvathingal J."/>
            <person name="Nadendla S."/>
            <person name="Myers T."/>
            <person name="Yan Y."/>
            <person name="Sichtig H."/>
        </authorList>
    </citation>
    <scope>NUCLEOTIDE SEQUENCE [LARGE SCALE GENOMIC DNA]</scope>
    <source>
        <strain evidence="1 2">FDAARGOS_1049</strain>
    </source>
</reference>
<dbReference type="EMBL" id="CP066075">
    <property type="protein sequence ID" value="QQC64359.1"/>
    <property type="molecule type" value="Genomic_DNA"/>
</dbReference>
<name>A0A7T4N361_9BURK</name>